<dbReference type="PROSITE" id="PS50805">
    <property type="entry name" value="KRAB"/>
    <property type="match status" value="1"/>
</dbReference>
<dbReference type="FunFam" id="3.30.160.60:FF:000773">
    <property type="entry name" value="Zinc finger protein 44"/>
    <property type="match status" value="2"/>
</dbReference>
<dbReference type="InterPro" id="IPR036051">
    <property type="entry name" value="KRAB_dom_sf"/>
</dbReference>
<keyword evidence="5" id="KW-0862">Zinc</keyword>
<evidence type="ECO:0000259" key="12">
    <source>
        <dbReference type="PROSITE" id="PS50805"/>
    </source>
</evidence>
<dbReference type="InterPro" id="IPR050758">
    <property type="entry name" value="Znf_C2H2-type"/>
</dbReference>
<feature type="domain" description="C2H2-type" evidence="11">
    <location>
        <begin position="160"/>
        <end position="187"/>
    </location>
</feature>
<dbReference type="PANTHER" id="PTHR23234:SF10">
    <property type="entry name" value="RIKEN CDNA 6720489N17 GENE-RELATED"/>
    <property type="match status" value="1"/>
</dbReference>
<evidence type="ECO:0000256" key="4">
    <source>
        <dbReference type="ARBA" id="ARBA00022771"/>
    </source>
</evidence>
<evidence type="ECO:0000256" key="6">
    <source>
        <dbReference type="ARBA" id="ARBA00023015"/>
    </source>
</evidence>
<dbReference type="OrthoDB" id="9622403at2759"/>
<dbReference type="Pfam" id="PF00096">
    <property type="entry name" value="zf-C2H2"/>
    <property type="match status" value="2"/>
</dbReference>
<evidence type="ECO:0000313" key="13">
    <source>
        <dbReference type="Proteomes" id="UP001108280"/>
    </source>
</evidence>
<dbReference type="PROSITE" id="PS50157">
    <property type="entry name" value="ZINC_FINGER_C2H2_2"/>
    <property type="match status" value="4"/>
</dbReference>
<feature type="domain" description="C2H2-type" evidence="11">
    <location>
        <begin position="216"/>
        <end position="242"/>
    </location>
</feature>
<name>A0A9J7K380_CRIGR</name>
<dbReference type="Gene3D" id="3.30.160.60">
    <property type="entry name" value="Classic Zinc Finger"/>
    <property type="match status" value="4"/>
</dbReference>
<proteinExistence type="predicted"/>
<comment type="subcellular location">
    <subcellularLocation>
        <location evidence="1">Nucleus</location>
    </subcellularLocation>
</comment>
<keyword evidence="3" id="KW-0677">Repeat</keyword>
<dbReference type="SMART" id="SM00349">
    <property type="entry name" value="KRAB"/>
    <property type="match status" value="1"/>
</dbReference>
<dbReference type="GO" id="GO:0008270">
    <property type="term" value="F:zinc ion binding"/>
    <property type="evidence" value="ECO:0007669"/>
    <property type="project" value="UniProtKB-KW"/>
</dbReference>
<evidence type="ECO:0000256" key="2">
    <source>
        <dbReference type="ARBA" id="ARBA00022723"/>
    </source>
</evidence>
<reference evidence="14" key="1">
    <citation type="submission" date="2025-08" db="UniProtKB">
        <authorList>
            <consortium name="RefSeq"/>
        </authorList>
    </citation>
    <scope>IDENTIFICATION</scope>
    <source>
        <strain evidence="14">17A/GY</strain>
        <tissue evidence="14">Liver</tissue>
    </source>
</reference>
<sequence length="242" mass="28066">METPGSLDKKVKLSDTAQNGVSGGRGREREQRGRLWPSTAPSEGFFLCRHSLVAEAEMKAVTYDDVHIGFTWQEWTLLDTSQKNLYKDVMLETYKNLNVLGYSWEDNTIRAHWASSKRHERRKSTHTEEKPYECNQCVKAFAYHSCLLIHQRTHTGEKPYKCNQCGKAFVQLSNLQRHKRIHTGEKPYECNQCGKTFTQRTCLQVHKRTHTGEKPYECNQCGKAFAHHSNLKIHKRTHTGEK</sequence>
<dbReference type="Pfam" id="PF01352">
    <property type="entry name" value="KRAB"/>
    <property type="match status" value="1"/>
</dbReference>
<dbReference type="Gene3D" id="6.10.140.140">
    <property type="match status" value="1"/>
</dbReference>
<keyword evidence="4 9" id="KW-0863">Zinc-finger</keyword>
<evidence type="ECO:0000256" key="8">
    <source>
        <dbReference type="ARBA" id="ARBA00023242"/>
    </source>
</evidence>
<dbReference type="SUPFAM" id="SSF57667">
    <property type="entry name" value="beta-beta-alpha zinc fingers"/>
    <property type="match status" value="2"/>
</dbReference>
<feature type="domain" description="C2H2-type" evidence="11">
    <location>
        <begin position="132"/>
        <end position="159"/>
    </location>
</feature>
<keyword evidence="13" id="KW-1185">Reference proteome</keyword>
<keyword evidence="6" id="KW-0805">Transcription regulation</keyword>
<evidence type="ECO:0000313" key="14">
    <source>
        <dbReference type="RefSeq" id="XP_027289695.1"/>
    </source>
</evidence>
<evidence type="ECO:0000256" key="1">
    <source>
        <dbReference type="ARBA" id="ARBA00004123"/>
    </source>
</evidence>
<dbReference type="AlphaFoldDB" id="A0A9J7K380"/>
<dbReference type="InterPro" id="IPR001909">
    <property type="entry name" value="KRAB"/>
</dbReference>
<gene>
    <name evidence="14" type="primary">LOC113838131</name>
</gene>
<dbReference type="CDD" id="cd07765">
    <property type="entry name" value="KRAB_A-box"/>
    <property type="match status" value="1"/>
</dbReference>
<dbReference type="Pfam" id="PF13465">
    <property type="entry name" value="zf-H2C2_2"/>
    <property type="match status" value="1"/>
</dbReference>
<evidence type="ECO:0000259" key="11">
    <source>
        <dbReference type="PROSITE" id="PS50157"/>
    </source>
</evidence>
<accession>A0A9J7K380</accession>
<evidence type="ECO:0000256" key="10">
    <source>
        <dbReference type="SAM" id="MobiDB-lite"/>
    </source>
</evidence>
<dbReference type="GO" id="GO:0005634">
    <property type="term" value="C:nucleus"/>
    <property type="evidence" value="ECO:0007669"/>
    <property type="project" value="UniProtKB-SubCell"/>
</dbReference>
<dbReference type="KEGG" id="cge:113838131"/>
<feature type="domain" description="C2H2-type" evidence="11">
    <location>
        <begin position="188"/>
        <end position="215"/>
    </location>
</feature>
<keyword evidence="7" id="KW-0804">Transcription</keyword>
<keyword evidence="8" id="KW-0539">Nucleus</keyword>
<keyword evidence="2" id="KW-0479">Metal-binding</keyword>
<dbReference type="InterPro" id="IPR036236">
    <property type="entry name" value="Znf_C2H2_sf"/>
</dbReference>
<protein>
    <submittedName>
        <fullName evidence="14">Zinc finger protein 120-like</fullName>
    </submittedName>
</protein>
<evidence type="ECO:0000256" key="3">
    <source>
        <dbReference type="ARBA" id="ARBA00022737"/>
    </source>
</evidence>
<feature type="region of interest" description="Disordered" evidence="10">
    <location>
        <begin position="1"/>
        <end position="34"/>
    </location>
</feature>
<feature type="non-terminal residue" evidence="14">
    <location>
        <position position="242"/>
    </location>
</feature>
<dbReference type="FunFam" id="3.30.160.60:FF:002254">
    <property type="entry name" value="Zinc finger protein 540"/>
    <property type="match status" value="2"/>
</dbReference>
<feature type="domain" description="KRAB" evidence="12">
    <location>
        <begin position="61"/>
        <end position="137"/>
    </location>
</feature>
<organism evidence="13 14">
    <name type="scientific">Cricetulus griseus</name>
    <name type="common">Chinese hamster</name>
    <name type="synonym">Cricetulus barabensis griseus</name>
    <dbReference type="NCBI Taxonomy" id="10029"/>
    <lineage>
        <taxon>Eukaryota</taxon>
        <taxon>Metazoa</taxon>
        <taxon>Chordata</taxon>
        <taxon>Craniata</taxon>
        <taxon>Vertebrata</taxon>
        <taxon>Euteleostomi</taxon>
        <taxon>Mammalia</taxon>
        <taxon>Eutheria</taxon>
        <taxon>Euarchontoglires</taxon>
        <taxon>Glires</taxon>
        <taxon>Rodentia</taxon>
        <taxon>Myomorpha</taxon>
        <taxon>Muroidea</taxon>
        <taxon>Cricetidae</taxon>
        <taxon>Cricetinae</taxon>
        <taxon>Cricetulus</taxon>
    </lineage>
</organism>
<evidence type="ECO:0000256" key="9">
    <source>
        <dbReference type="PROSITE-ProRule" id="PRU00042"/>
    </source>
</evidence>
<dbReference type="SUPFAM" id="SSF109640">
    <property type="entry name" value="KRAB domain (Kruppel-associated box)"/>
    <property type="match status" value="1"/>
</dbReference>
<evidence type="ECO:0000256" key="5">
    <source>
        <dbReference type="ARBA" id="ARBA00022833"/>
    </source>
</evidence>
<dbReference type="GO" id="GO:0006355">
    <property type="term" value="P:regulation of DNA-templated transcription"/>
    <property type="evidence" value="ECO:0007669"/>
    <property type="project" value="InterPro"/>
</dbReference>
<evidence type="ECO:0000256" key="7">
    <source>
        <dbReference type="ARBA" id="ARBA00023163"/>
    </source>
</evidence>
<dbReference type="PANTHER" id="PTHR23234">
    <property type="entry name" value="ZNF44 PROTEIN"/>
    <property type="match status" value="1"/>
</dbReference>
<dbReference type="Proteomes" id="UP001108280">
    <property type="component" value="Unplaced"/>
</dbReference>
<dbReference type="InterPro" id="IPR013087">
    <property type="entry name" value="Znf_C2H2_type"/>
</dbReference>
<dbReference type="GeneID" id="113838131"/>
<dbReference type="PROSITE" id="PS00028">
    <property type="entry name" value="ZINC_FINGER_C2H2_1"/>
    <property type="match status" value="4"/>
</dbReference>
<dbReference type="RefSeq" id="XP_027289695.1">
    <property type="nucleotide sequence ID" value="XM_027433894.1"/>
</dbReference>
<dbReference type="SMART" id="SM00355">
    <property type="entry name" value="ZnF_C2H2"/>
    <property type="match status" value="4"/>
</dbReference>